<comment type="subunit">
    <text evidence="1">Homodimer.</text>
</comment>
<evidence type="ECO:0000256" key="1">
    <source>
        <dbReference type="ARBA" id="ARBA00011738"/>
    </source>
</evidence>
<comment type="caution">
    <text evidence="3">The sequence shown here is derived from an EMBL/GenBank/DDBJ whole genome shotgun (WGS) entry which is preliminary data.</text>
</comment>
<dbReference type="PROSITE" id="PS51502">
    <property type="entry name" value="S_R_A_B_BARREL"/>
    <property type="match status" value="1"/>
</dbReference>
<feature type="domain" description="Stress-response A/B barrel" evidence="2">
    <location>
        <begin position="3"/>
        <end position="105"/>
    </location>
</feature>
<keyword evidence="4" id="KW-1185">Reference proteome</keyword>
<dbReference type="InterPro" id="IPR044662">
    <property type="entry name" value="HS1/DABB1-like"/>
</dbReference>
<evidence type="ECO:0000259" key="2">
    <source>
        <dbReference type="PROSITE" id="PS51502"/>
    </source>
</evidence>
<dbReference type="InterPro" id="IPR011008">
    <property type="entry name" value="Dimeric_a/b-barrel"/>
</dbReference>
<name>A0A8H4IMQ9_9PEZI</name>
<dbReference type="OrthoDB" id="1601230at2759"/>
<gene>
    <name evidence="3" type="ORF">GTA08_BOTSDO07754</name>
</gene>
<dbReference type="InterPro" id="IPR013097">
    <property type="entry name" value="Dabb"/>
</dbReference>
<dbReference type="Pfam" id="PF07876">
    <property type="entry name" value="Dabb"/>
    <property type="match status" value="1"/>
</dbReference>
<organism evidence="3 4">
    <name type="scientific">Botryosphaeria dothidea</name>
    <dbReference type="NCBI Taxonomy" id="55169"/>
    <lineage>
        <taxon>Eukaryota</taxon>
        <taxon>Fungi</taxon>
        <taxon>Dikarya</taxon>
        <taxon>Ascomycota</taxon>
        <taxon>Pezizomycotina</taxon>
        <taxon>Dothideomycetes</taxon>
        <taxon>Dothideomycetes incertae sedis</taxon>
        <taxon>Botryosphaeriales</taxon>
        <taxon>Botryosphaeriaceae</taxon>
        <taxon>Botryosphaeria</taxon>
    </lineage>
</organism>
<dbReference type="EMBL" id="WWBZ02000051">
    <property type="protein sequence ID" value="KAF4303945.1"/>
    <property type="molecule type" value="Genomic_DNA"/>
</dbReference>
<protein>
    <submittedName>
        <fullName evidence="3">Dimeric alpha-beta barrel</fullName>
    </submittedName>
</protein>
<dbReference type="Gene3D" id="3.30.70.100">
    <property type="match status" value="1"/>
</dbReference>
<evidence type="ECO:0000313" key="4">
    <source>
        <dbReference type="Proteomes" id="UP000572817"/>
    </source>
</evidence>
<evidence type="ECO:0000313" key="3">
    <source>
        <dbReference type="EMBL" id="KAF4303945.1"/>
    </source>
</evidence>
<dbReference type="SMART" id="SM00886">
    <property type="entry name" value="Dabb"/>
    <property type="match status" value="1"/>
</dbReference>
<dbReference type="PANTHER" id="PTHR33178:SF10">
    <property type="entry name" value="STRESS-RESPONSE A_B BARREL DOMAIN-CONTAINING PROTEIN"/>
    <property type="match status" value="1"/>
</dbReference>
<accession>A0A8H4IMQ9</accession>
<dbReference type="AlphaFoldDB" id="A0A8H4IMQ9"/>
<dbReference type="SUPFAM" id="SSF54909">
    <property type="entry name" value="Dimeric alpha+beta barrel"/>
    <property type="match status" value="1"/>
</dbReference>
<reference evidence="3" key="1">
    <citation type="submission" date="2020-04" db="EMBL/GenBank/DDBJ databases">
        <title>Genome Assembly and Annotation of Botryosphaeria dothidea sdau 11-99, a Latent Pathogen of Apple Fruit Ring Rot in China.</title>
        <authorList>
            <person name="Yu C."/>
            <person name="Diao Y."/>
            <person name="Lu Q."/>
            <person name="Zhao J."/>
            <person name="Cui S."/>
            <person name="Peng C."/>
            <person name="He B."/>
            <person name="Liu H."/>
        </authorList>
    </citation>
    <scope>NUCLEOTIDE SEQUENCE [LARGE SCALE GENOMIC DNA]</scope>
    <source>
        <strain evidence="3">Sdau11-99</strain>
    </source>
</reference>
<dbReference type="PANTHER" id="PTHR33178">
    <property type="match status" value="1"/>
</dbReference>
<sequence length="110" mass="12389">MPIVHIVQFGFKPEVPSEQVDEVCRRMLALKDNCIHPTSQKPYIKSGIGGRDNSPEGVQGGVTHVFVSEFENEEDRKYYLEQDPAHLGFVKSVGELVQTVRVVDFEPGKF</sequence>
<proteinExistence type="predicted"/>
<dbReference type="Proteomes" id="UP000572817">
    <property type="component" value="Unassembled WGS sequence"/>
</dbReference>